<comment type="caution">
    <text evidence="6">The sequence shown here is derived from an EMBL/GenBank/DDBJ whole genome shotgun (WGS) entry which is preliminary data.</text>
</comment>
<reference evidence="6 7" key="1">
    <citation type="journal article" date="2015" name="Genome Announc.">
        <title>Expanding the biotechnology potential of lactobacilli through comparative genomics of 213 strains and associated genera.</title>
        <authorList>
            <person name="Sun Z."/>
            <person name="Harris H.M."/>
            <person name="McCann A."/>
            <person name="Guo C."/>
            <person name="Argimon S."/>
            <person name="Zhang W."/>
            <person name="Yang X."/>
            <person name="Jeffery I.B."/>
            <person name="Cooney J.C."/>
            <person name="Kagawa T.F."/>
            <person name="Liu W."/>
            <person name="Song Y."/>
            <person name="Salvetti E."/>
            <person name="Wrobel A."/>
            <person name="Rasinkangas P."/>
            <person name="Parkhill J."/>
            <person name="Rea M.C."/>
            <person name="O'Sullivan O."/>
            <person name="Ritari J."/>
            <person name="Douillard F.P."/>
            <person name="Paul Ross R."/>
            <person name="Yang R."/>
            <person name="Briner A.E."/>
            <person name="Felis G.E."/>
            <person name="de Vos W.M."/>
            <person name="Barrangou R."/>
            <person name="Klaenhammer T.R."/>
            <person name="Caufield P.W."/>
            <person name="Cui Y."/>
            <person name="Zhang H."/>
            <person name="O'Toole P.W."/>
        </authorList>
    </citation>
    <scope>NUCLEOTIDE SEQUENCE [LARGE SCALE GENOMIC DNA]</scope>
    <source>
        <strain evidence="6 7">DSM 16991</strain>
    </source>
</reference>
<dbReference type="NCBIfam" id="NF033902">
    <property type="entry name" value="iso_D2_wall_anc"/>
    <property type="match status" value="1"/>
</dbReference>
<feature type="region of interest" description="Disordered" evidence="1">
    <location>
        <begin position="383"/>
        <end position="412"/>
    </location>
</feature>
<dbReference type="Gene3D" id="2.60.40.740">
    <property type="match status" value="1"/>
</dbReference>
<protein>
    <submittedName>
        <fullName evidence="6">Uncharacterized protein</fullName>
    </submittedName>
</protein>
<gene>
    <name evidence="6" type="ORF">FC91_GL002444</name>
</gene>
<evidence type="ECO:0000256" key="3">
    <source>
        <dbReference type="SAM" id="SignalP"/>
    </source>
</evidence>
<feature type="chain" id="PRO_5038477380" evidence="3">
    <location>
        <begin position="24"/>
        <end position="601"/>
    </location>
</feature>
<dbReference type="InterPro" id="IPR041033">
    <property type="entry name" value="SpaA_PFL_dom_1"/>
</dbReference>
<sequence length="601" mass="64051">MKKHFYHRLAISGALAITLAAPAALTLVAAGPVVRLVDADQISNNPIPDKTTDRQLTIHKYQLPKDFDTSKLMPGNGSIDDAKNLPAQAKPLAGAKFTVQKIEPVSGQKLDPNNSGSYTVDSTFAVQTMTTGADGTASLNFGPADGTYLVTEQETDATKGLKMAAPFFIAVPLTVHHVDKDGETDQGTQLNYDVHVYPKNYIDKGIPIDKTVNSGHHEDGKDGDDTEKVTTATVGHDVTWNLENGIAQNIAKAKDFVITDQLDPRLDFSGIKGFRLGYYDPADKVATLHDAAKLDLTAGTDYTVTPAPGQSGTVTITFTPAGRQKLADSVTFSTTKFDEGGNALAYAKADTKQEHPVVLVTDLGTKVNKHVLDKGKYGPIDNKFTVTTDGKTTPPSDNPHVPPIPDKPTPPDTPVIPKVPKVYFVNVGATKVSQEDAKALAGATFAIADTAENARAGRYIQVAPDGTYVYPGDDHYDDQDNRPLTQESNADGLVTFQGLKAKDAQQADDKQDVKADFSRPYYLVETKAPAGYGLIKKPIEVTGDPVAAADPAAVKIEDPRHTPVTPDFPLTGSQGLLIVGVIIVTAGGLAFVAKRKSDAAR</sequence>
<dbReference type="EMBL" id="AZFW01000044">
    <property type="protein sequence ID" value="KRM27686.1"/>
    <property type="molecule type" value="Genomic_DNA"/>
</dbReference>
<feature type="domain" description="SpaA-like prealbumin fold" evidence="5">
    <location>
        <begin position="427"/>
        <end position="542"/>
    </location>
</feature>
<name>A0A0R1XJZ2_9LACO</name>
<dbReference type="Gene3D" id="2.60.40.10">
    <property type="entry name" value="Immunoglobulins"/>
    <property type="match status" value="2"/>
</dbReference>
<dbReference type="Proteomes" id="UP000050949">
    <property type="component" value="Unassembled WGS sequence"/>
</dbReference>
<evidence type="ECO:0000313" key="6">
    <source>
        <dbReference type="EMBL" id="KRM27686.1"/>
    </source>
</evidence>
<dbReference type="PATRIC" id="fig|1122147.4.peg.2523"/>
<feature type="domain" description="Gram-positive pilin subunit D1 N-terminal" evidence="4">
    <location>
        <begin position="52"/>
        <end position="200"/>
    </location>
</feature>
<dbReference type="OrthoDB" id="3199332at2"/>
<keyword evidence="2" id="KW-1133">Transmembrane helix</keyword>
<dbReference type="NCBIfam" id="TIGR04226">
    <property type="entry name" value="RrgB_K2N_iso_D2"/>
    <property type="match status" value="1"/>
</dbReference>
<dbReference type="AlphaFoldDB" id="A0A0R1XJZ2"/>
<dbReference type="Pfam" id="PF17802">
    <property type="entry name" value="SpaA"/>
    <property type="match status" value="1"/>
</dbReference>
<organism evidence="6 7">
    <name type="scientific">Schleiferilactobacillus harbinensis DSM 16991</name>
    <dbReference type="NCBI Taxonomy" id="1122147"/>
    <lineage>
        <taxon>Bacteria</taxon>
        <taxon>Bacillati</taxon>
        <taxon>Bacillota</taxon>
        <taxon>Bacilli</taxon>
        <taxon>Lactobacillales</taxon>
        <taxon>Lactobacillaceae</taxon>
        <taxon>Schleiferilactobacillus</taxon>
    </lineage>
</organism>
<evidence type="ECO:0000259" key="5">
    <source>
        <dbReference type="Pfam" id="PF17802"/>
    </source>
</evidence>
<dbReference type="InterPro" id="IPR026466">
    <property type="entry name" value="Fim_isopep_form_D2_dom"/>
</dbReference>
<dbReference type="InterPro" id="IPR013783">
    <property type="entry name" value="Ig-like_fold"/>
</dbReference>
<feature type="compositionally biased region" description="Polar residues" evidence="1">
    <location>
        <begin position="384"/>
        <end position="395"/>
    </location>
</feature>
<keyword evidence="2" id="KW-0812">Transmembrane</keyword>
<feature type="transmembrane region" description="Helical" evidence="2">
    <location>
        <begin position="575"/>
        <end position="593"/>
    </location>
</feature>
<keyword evidence="2" id="KW-0472">Membrane</keyword>
<feature type="signal peptide" evidence="3">
    <location>
        <begin position="1"/>
        <end position="23"/>
    </location>
</feature>
<dbReference type="eggNOG" id="COG4932">
    <property type="taxonomic scope" value="Bacteria"/>
</dbReference>
<evidence type="ECO:0000259" key="4">
    <source>
        <dbReference type="Pfam" id="PF16555"/>
    </source>
</evidence>
<dbReference type="InterPro" id="IPR048052">
    <property type="entry name" value="FM1-like"/>
</dbReference>
<evidence type="ECO:0000256" key="1">
    <source>
        <dbReference type="SAM" id="MobiDB-lite"/>
    </source>
</evidence>
<feature type="region of interest" description="Disordered" evidence="1">
    <location>
        <begin position="208"/>
        <end position="228"/>
    </location>
</feature>
<feature type="compositionally biased region" description="Pro residues" evidence="1">
    <location>
        <begin position="396"/>
        <end position="412"/>
    </location>
</feature>
<evidence type="ECO:0000313" key="7">
    <source>
        <dbReference type="Proteomes" id="UP000050949"/>
    </source>
</evidence>
<dbReference type="Pfam" id="PF16555">
    <property type="entry name" value="GramPos_pilinD1"/>
    <property type="match status" value="1"/>
</dbReference>
<dbReference type="RefSeq" id="WP_027827836.1">
    <property type="nucleotide sequence ID" value="NZ_AUEH01000008.1"/>
</dbReference>
<accession>A0A0R1XJZ2</accession>
<keyword evidence="3" id="KW-0732">Signal</keyword>
<proteinExistence type="predicted"/>
<evidence type="ECO:0000256" key="2">
    <source>
        <dbReference type="SAM" id="Phobius"/>
    </source>
</evidence>
<dbReference type="InterPro" id="IPR032364">
    <property type="entry name" value="GramPos_pilinD1_N"/>
</dbReference>